<evidence type="ECO:0000313" key="2">
    <source>
        <dbReference type="Proteomes" id="UP000078200"/>
    </source>
</evidence>
<accession>A0A1A9UJT6</accession>
<dbReference type="Pfam" id="PF15031">
    <property type="entry name" value="DUF4528"/>
    <property type="match status" value="1"/>
</dbReference>
<name>A0A1A9UJT6_GLOAU</name>
<reference evidence="1" key="1">
    <citation type="submission" date="2020-05" db="UniProtKB">
        <authorList>
            <consortium name="EnsemblMetazoa"/>
        </authorList>
    </citation>
    <scope>IDENTIFICATION</scope>
    <source>
        <strain evidence="1">TTRI</strain>
    </source>
</reference>
<dbReference type="Proteomes" id="UP000078200">
    <property type="component" value="Unassembled WGS sequence"/>
</dbReference>
<dbReference type="InterPro" id="IPR029245">
    <property type="entry name" value="DUF4528"/>
</dbReference>
<sequence length="64" mass="7312">MKLTRCLLRPKASQVLTAYLTQCNEPPWTSYFVKSPNSLPGESNFVVKRCEERSMGYGKLQLDT</sequence>
<organism evidence="1 2">
    <name type="scientific">Glossina austeni</name>
    <name type="common">Savannah tsetse fly</name>
    <dbReference type="NCBI Taxonomy" id="7395"/>
    <lineage>
        <taxon>Eukaryota</taxon>
        <taxon>Metazoa</taxon>
        <taxon>Ecdysozoa</taxon>
        <taxon>Arthropoda</taxon>
        <taxon>Hexapoda</taxon>
        <taxon>Insecta</taxon>
        <taxon>Pterygota</taxon>
        <taxon>Neoptera</taxon>
        <taxon>Endopterygota</taxon>
        <taxon>Diptera</taxon>
        <taxon>Brachycera</taxon>
        <taxon>Muscomorpha</taxon>
        <taxon>Hippoboscoidea</taxon>
        <taxon>Glossinidae</taxon>
        <taxon>Glossina</taxon>
    </lineage>
</organism>
<dbReference type="VEuPathDB" id="VectorBase:GAUT007162"/>
<dbReference type="EnsemblMetazoa" id="GAUT007162-RA">
    <property type="protein sequence ID" value="GAUT007162-PA"/>
    <property type="gene ID" value="GAUT007162"/>
</dbReference>
<proteinExistence type="predicted"/>
<dbReference type="AlphaFoldDB" id="A0A1A9UJT6"/>
<protein>
    <submittedName>
        <fullName evidence="1">Uncharacterized protein</fullName>
    </submittedName>
</protein>
<keyword evidence="2" id="KW-1185">Reference proteome</keyword>
<evidence type="ECO:0000313" key="1">
    <source>
        <dbReference type="EnsemblMetazoa" id="GAUT007162-PA"/>
    </source>
</evidence>